<organism evidence="3 4">
    <name type="scientific">Halocaridina rubra</name>
    <name type="common">Hawaiian red shrimp</name>
    <dbReference type="NCBI Taxonomy" id="373956"/>
    <lineage>
        <taxon>Eukaryota</taxon>
        <taxon>Metazoa</taxon>
        <taxon>Ecdysozoa</taxon>
        <taxon>Arthropoda</taxon>
        <taxon>Crustacea</taxon>
        <taxon>Multicrustacea</taxon>
        <taxon>Malacostraca</taxon>
        <taxon>Eumalacostraca</taxon>
        <taxon>Eucarida</taxon>
        <taxon>Decapoda</taxon>
        <taxon>Pleocyemata</taxon>
        <taxon>Caridea</taxon>
        <taxon>Atyoidea</taxon>
        <taxon>Atyidae</taxon>
        <taxon>Halocaridina</taxon>
    </lineage>
</organism>
<feature type="signal peptide" evidence="2">
    <location>
        <begin position="1"/>
        <end position="16"/>
    </location>
</feature>
<name>A0AAN9AD34_HALRR</name>
<evidence type="ECO:0000313" key="4">
    <source>
        <dbReference type="Proteomes" id="UP001381693"/>
    </source>
</evidence>
<comment type="caution">
    <text evidence="3">The sequence shown here is derived from an EMBL/GenBank/DDBJ whole genome shotgun (WGS) entry which is preliminary data.</text>
</comment>
<dbReference type="Proteomes" id="UP001381693">
    <property type="component" value="Unassembled WGS sequence"/>
</dbReference>
<gene>
    <name evidence="3" type="ORF">SK128_022190</name>
</gene>
<reference evidence="3 4" key="1">
    <citation type="submission" date="2023-11" db="EMBL/GenBank/DDBJ databases">
        <title>Halocaridina rubra genome assembly.</title>
        <authorList>
            <person name="Smith C."/>
        </authorList>
    </citation>
    <scope>NUCLEOTIDE SEQUENCE [LARGE SCALE GENOMIC DNA]</scope>
    <source>
        <strain evidence="3">EP-1</strain>
        <tissue evidence="3">Whole</tissue>
    </source>
</reference>
<evidence type="ECO:0000256" key="2">
    <source>
        <dbReference type="SAM" id="SignalP"/>
    </source>
</evidence>
<sequence length="99" mass="11253">MTIFAFFFIIILVILCLQWLERKRSSLGEGSILLPKGPVPGYVTVISSNHPHMKLLGHYQLQPSFTKDSWVPPPPPRYSSSPHLLSPLQDYTEKGKKSY</sequence>
<proteinExistence type="predicted"/>
<keyword evidence="2" id="KW-0732">Signal</keyword>
<dbReference type="AlphaFoldDB" id="A0AAN9AD34"/>
<evidence type="ECO:0000313" key="3">
    <source>
        <dbReference type="EMBL" id="KAK7084083.1"/>
    </source>
</evidence>
<protein>
    <recommendedName>
        <fullName evidence="5">Cytochrome P450</fullName>
    </recommendedName>
</protein>
<feature type="compositionally biased region" description="Low complexity" evidence="1">
    <location>
        <begin position="78"/>
        <end position="88"/>
    </location>
</feature>
<feature type="chain" id="PRO_5042818614" description="Cytochrome P450" evidence="2">
    <location>
        <begin position="17"/>
        <end position="99"/>
    </location>
</feature>
<accession>A0AAN9AD34</accession>
<evidence type="ECO:0008006" key="5">
    <source>
        <dbReference type="Google" id="ProtNLM"/>
    </source>
</evidence>
<keyword evidence="4" id="KW-1185">Reference proteome</keyword>
<evidence type="ECO:0000256" key="1">
    <source>
        <dbReference type="SAM" id="MobiDB-lite"/>
    </source>
</evidence>
<feature type="region of interest" description="Disordered" evidence="1">
    <location>
        <begin position="70"/>
        <end position="99"/>
    </location>
</feature>
<dbReference type="EMBL" id="JAXCGZ010002288">
    <property type="protein sequence ID" value="KAK7084083.1"/>
    <property type="molecule type" value="Genomic_DNA"/>
</dbReference>